<comment type="caution">
    <text evidence="1">The sequence shown here is derived from an EMBL/GenBank/DDBJ whole genome shotgun (WGS) entry which is preliminary data.</text>
</comment>
<accession>A0A941F5I7</accession>
<organism evidence="1 2">
    <name type="scientific">Carboxylicivirga sediminis</name>
    <dbReference type="NCBI Taxonomy" id="2006564"/>
    <lineage>
        <taxon>Bacteria</taxon>
        <taxon>Pseudomonadati</taxon>
        <taxon>Bacteroidota</taxon>
        <taxon>Bacteroidia</taxon>
        <taxon>Marinilabiliales</taxon>
        <taxon>Marinilabiliaceae</taxon>
        <taxon>Carboxylicivirga</taxon>
    </lineage>
</organism>
<proteinExistence type="predicted"/>
<evidence type="ECO:0008006" key="3">
    <source>
        <dbReference type="Google" id="ProtNLM"/>
    </source>
</evidence>
<keyword evidence="2" id="KW-1185">Reference proteome</keyword>
<dbReference type="SUPFAM" id="SSF50729">
    <property type="entry name" value="PH domain-like"/>
    <property type="match status" value="1"/>
</dbReference>
<gene>
    <name evidence="1" type="ORF">KDU71_10975</name>
</gene>
<dbReference type="Proteomes" id="UP000679220">
    <property type="component" value="Unassembled WGS sequence"/>
</dbReference>
<sequence>MKKIEDEKRAFLYEKNVIETEAQMVIYEHLKKGRLVLTSHRLIFINEDREVVKNFMLNNIDYLSISKVLGFMSNGFRLCYNDSIYKVRVKYPDDWIKLILLQKQSG</sequence>
<evidence type="ECO:0000313" key="2">
    <source>
        <dbReference type="Proteomes" id="UP000679220"/>
    </source>
</evidence>
<dbReference type="EMBL" id="JAGTAR010000015">
    <property type="protein sequence ID" value="MBR8536080.1"/>
    <property type="molecule type" value="Genomic_DNA"/>
</dbReference>
<name>A0A941F5I7_9BACT</name>
<evidence type="ECO:0000313" key="1">
    <source>
        <dbReference type="EMBL" id="MBR8536080.1"/>
    </source>
</evidence>
<reference evidence="1" key="2">
    <citation type="submission" date="2021-04" db="EMBL/GenBank/DDBJ databases">
        <authorList>
            <person name="Zhang T."/>
            <person name="Zhang Y."/>
            <person name="Lu D."/>
            <person name="Zuo D."/>
            <person name="Du Z."/>
        </authorList>
    </citation>
    <scope>NUCLEOTIDE SEQUENCE</scope>
    <source>
        <strain evidence="1">JR1</strain>
    </source>
</reference>
<dbReference type="RefSeq" id="WP_212190757.1">
    <property type="nucleotide sequence ID" value="NZ_JAGTAR010000015.1"/>
</dbReference>
<protein>
    <recommendedName>
        <fullName evidence="3">GRAM domain-containing protein</fullName>
    </recommendedName>
</protein>
<dbReference type="AlphaFoldDB" id="A0A941F5I7"/>
<reference evidence="1" key="1">
    <citation type="journal article" date="2018" name="Int. J. Syst. Evol. Microbiol.">
        <title>Carboxylicivirga sediminis sp. nov., isolated from coastal sediment.</title>
        <authorList>
            <person name="Wang F.Q."/>
            <person name="Ren L.H."/>
            <person name="Zou R.J."/>
            <person name="Sun Y.Z."/>
            <person name="Liu X.J."/>
            <person name="Jiang F."/>
            <person name="Liu L.J."/>
        </authorList>
    </citation>
    <scope>NUCLEOTIDE SEQUENCE</scope>
    <source>
        <strain evidence="1">JR1</strain>
    </source>
</reference>